<dbReference type="GO" id="GO:0005524">
    <property type="term" value="F:ATP binding"/>
    <property type="evidence" value="ECO:0007669"/>
    <property type="project" value="InterPro"/>
</dbReference>
<accession>A0A1G2B3D4</accession>
<dbReference type="GO" id="GO:0009236">
    <property type="term" value="P:cobalamin biosynthetic process"/>
    <property type="evidence" value="ECO:0007669"/>
    <property type="project" value="InterPro"/>
</dbReference>
<reference evidence="1 2" key="1">
    <citation type="journal article" date="2016" name="Nat. Commun.">
        <title>Thousands of microbial genomes shed light on interconnected biogeochemical processes in an aquifer system.</title>
        <authorList>
            <person name="Anantharaman K."/>
            <person name="Brown C.T."/>
            <person name="Hug L.A."/>
            <person name="Sharon I."/>
            <person name="Castelle C.J."/>
            <person name="Probst A.J."/>
            <person name="Thomas B.C."/>
            <person name="Singh A."/>
            <person name="Wilkins M.J."/>
            <person name="Karaoz U."/>
            <person name="Brodie E.L."/>
            <person name="Williams K.H."/>
            <person name="Hubbard S.S."/>
            <person name="Banfield J.F."/>
        </authorList>
    </citation>
    <scope>NUCLEOTIDE SEQUENCE [LARGE SCALE GENOMIC DNA]</scope>
</reference>
<dbReference type="Proteomes" id="UP000179164">
    <property type="component" value="Unassembled WGS sequence"/>
</dbReference>
<dbReference type="PIRSF" id="PIRSF015617">
    <property type="entry name" value="Adensltrnsf_CobA"/>
    <property type="match status" value="1"/>
</dbReference>
<dbReference type="AlphaFoldDB" id="A0A1G2B3D4"/>
<dbReference type="InterPro" id="IPR003724">
    <property type="entry name" value="CblAdoTrfase_CobA"/>
</dbReference>
<evidence type="ECO:0000313" key="1">
    <source>
        <dbReference type="EMBL" id="OGY83678.1"/>
    </source>
</evidence>
<dbReference type="STRING" id="1798543.A2898_05855"/>
<dbReference type="SUPFAM" id="SSF52540">
    <property type="entry name" value="P-loop containing nucleoside triphosphate hydrolases"/>
    <property type="match status" value="1"/>
</dbReference>
<dbReference type="InterPro" id="IPR027417">
    <property type="entry name" value="P-loop_NTPase"/>
</dbReference>
<dbReference type="Pfam" id="PF02572">
    <property type="entry name" value="CobA_CobO_BtuR"/>
    <property type="match status" value="1"/>
</dbReference>
<comment type="caution">
    <text evidence="1">The sequence shown here is derived from an EMBL/GenBank/DDBJ whole genome shotgun (WGS) entry which is preliminary data.</text>
</comment>
<gene>
    <name evidence="1" type="ORF">A2898_05855</name>
</gene>
<sequence>MGNGKGKTTAAVGAAVRARGYGWRVLFLQFYKSANWPSGERESLKSLGVDVRVSGEGFVGILGDRKERKVHRKAAVRALGKAKQAILSGRYRLVILDEVISCLEQKLFSQADLLRVLSARARSRKGSGVHLVLTGHEAYPRILARCDVVTRMTMVKHPYYKGFLAIRGIDY</sequence>
<protein>
    <recommendedName>
        <fullName evidence="3">Cob(I)yrinic acid a,c-diamide adenosyltransferase</fullName>
    </recommendedName>
</protein>
<name>A0A1G2B3D4_9BACT</name>
<evidence type="ECO:0000313" key="2">
    <source>
        <dbReference type="Proteomes" id="UP000179164"/>
    </source>
</evidence>
<organism evidence="1 2">
    <name type="scientific">Candidatus Kerfeldbacteria bacterium RIFCSPLOWO2_01_FULL_48_11</name>
    <dbReference type="NCBI Taxonomy" id="1798543"/>
    <lineage>
        <taxon>Bacteria</taxon>
        <taxon>Candidatus Kerfeldiibacteriota</taxon>
    </lineage>
</organism>
<dbReference type="PANTHER" id="PTHR46638:SF1">
    <property type="entry name" value="CORRINOID ADENOSYLTRANSFERASE"/>
    <property type="match status" value="1"/>
</dbReference>
<proteinExistence type="predicted"/>
<dbReference type="Gene3D" id="3.40.50.300">
    <property type="entry name" value="P-loop containing nucleotide triphosphate hydrolases"/>
    <property type="match status" value="1"/>
</dbReference>
<dbReference type="EMBL" id="MHKE01000013">
    <property type="protein sequence ID" value="OGY83678.1"/>
    <property type="molecule type" value="Genomic_DNA"/>
</dbReference>
<dbReference type="GO" id="GO:0008817">
    <property type="term" value="F:corrinoid adenosyltransferase activity"/>
    <property type="evidence" value="ECO:0007669"/>
    <property type="project" value="InterPro"/>
</dbReference>
<evidence type="ECO:0008006" key="3">
    <source>
        <dbReference type="Google" id="ProtNLM"/>
    </source>
</evidence>
<dbReference type="PANTHER" id="PTHR46638">
    <property type="entry name" value="CORRINOID ADENOSYLTRANSFERASE"/>
    <property type="match status" value="1"/>
</dbReference>